<protein>
    <submittedName>
        <fullName evidence="1">Uncharacterized protein</fullName>
    </submittedName>
</protein>
<evidence type="ECO:0000313" key="1">
    <source>
        <dbReference type="EMBL" id="JAH52002.1"/>
    </source>
</evidence>
<reference evidence="1" key="1">
    <citation type="submission" date="2014-11" db="EMBL/GenBank/DDBJ databases">
        <authorList>
            <person name="Amaro Gonzalez C."/>
        </authorList>
    </citation>
    <scope>NUCLEOTIDE SEQUENCE</scope>
</reference>
<proteinExistence type="predicted"/>
<sequence length="10" mass="1338">MEFEEKLILW</sequence>
<accession>A0A0E9TEX2</accession>
<organism evidence="1">
    <name type="scientific">Anguilla anguilla</name>
    <name type="common">European freshwater eel</name>
    <name type="synonym">Muraena anguilla</name>
    <dbReference type="NCBI Taxonomy" id="7936"/>
    <lineage>
        <taxon>Eukaryota</taxon>
        <taxon>Metazoa</taxon>
        <taxon>Chordata</taxon>
        <taxon>Craniata</taxon>
        <taxon>Vertebrata</taxon>
        <taxon>Euteleostomi</taxon>
        <taxon>Actinopterygii</taxon>
        <taxon>Neopterygii</taxon>
        <taxon>Teleostei</taxon>
        <taxon>Anguilliformes</taxon>
        <taxon>Anguillidae</taxon>
        <taxon>Anguilla</taxon>
    </lineage>
</organism>
<reference evidence="1" key="2">
    <citation type="journal article" date="2015" name="Fish Shellfish Immunol.">
        <title>Early steps in the European eel (Anguilla anguilla)-Vibrio vulnificus interaction in the gills: Role of the RtxA13 toxin.</title>
        <authorList>
            <person name="Callol A."/>
            <person name="Pajuelo D."/>
            <person name="Ebbesson L."/>
            <person name="Teles M."/>
            <person name="MacKenzie S."/>
            <person name="Amaro C."/>
        </authorList>
    </citation>
    <scope>NUCLEOTIDE SEQUENCE</scope>
</reference>
<name>A0A0E9TEX2_ANGAN</name>
<dbReference type="EMBL" id="GBXM01056575">
    <property type="protein sequence ID" value="JAH52002.1"/>
    <property type="molecule type" value="Transcribed_RNA"/>
</dbReference>